<dbReference type="Proteomes" id="UP000029867">
    <property type="component" value="Unassembled WGS sequence"/>
</dbReference>
<sequence length="185" mass="20932">MLPETKNIAQLSDTQIGAVLDALFEPCAALKSYLIPKIRTRPFANYPKLIDFCRACLHTLIDEYETDSQAHSQVCNIVCAHPRLGVPKRDISSLSVHSQNEQKSLNCGDPNGELGQKLARMNELYEEKFPGLIFVVFVNGRTREEIIEIMKERIASSNWKDEVRHAFDGMCDIALDRVNKLEAKL</sequence>
<evidence type="ECO:0000256" key="1">
    <source>
        <dbReference type="ARBA" id="ARBA00022631"/>
    </source>
</evidence>
<keyword evidence="1" id="KW-0659">Purine metabolism</keyword>
<gene>
    <name evidence="3" type="ORF">JL09_g5621</name>
</gene>
<evidence type="ECO:0000259" key="2">
    <source>
        <dbReference type="Pfam" id="PF09349"/>
    </source>
</evidence>
<dbReference type="Gene3D" id="1.10.3330.10">
    <property type="entry name" value="Oxo-4-hydroxy-4-carboxy-5-ureidoimidazoline decarboxylase"/>
    <property type="match status" value="1"/>
</dbReference>
<name>A0A099NT81_PICKU</name>
<dbReference type="eggNOG" id="ENOG502S48Z">
    <property type="taxonomic scope" value="Eukaryota"/>
</dbReference>
<dbReference type="EMBL" id="JQFK01000844">
    <property type="protein sequence ID" value="KGK35229.1"/>
    <property type="molecule type" value="Genomic_DNA"/>
</dbReference>
<evidence type="ECO:0000313" key="3">
    <source>
        <dbReference type="EMBL" id="KGK35229.1"/>
    </source>
</evidence>
<reference evidence="4" key="1">
    <citation type="journal article" date="2014" name="Microb. Cell Fact.">
        <title>Exploiting Issatchenkia orientalis SD108 for succinic acid production.</title>
        <authorList>
            <person name="Xiao H."/>
            <person name="Shao Z."/>
            <person name="Jiang Y."/>
            <person name="Dole S."/>
            <person name="Zhao H."/>
        </authorList>
    </citation>
    <scope>NUCLEOTIDE SEQUENCE [LARGE SCALE GENOMIC DNA]</scope>
    <source>
        <strain evidence="4">SD108</strain>
    </source>
</reference>
<feature type="domain" description="Oxo-4-hydroxy-4-carboxy-5-ureidoimidazoline decarboxylase" evidence="2">
    <location>
        <begin position="10"/>
        <end position="179"/>
    </location>
</feature>
<dbReference type="GO" id="GO:0006144">
    <property type="term" value="P:purine nucleobase metabolic process"/>
    <property type="evidence" value="ECO:0007669"/>
    <property type="project" value="UniProtKB-KW"/>
</dbReference>
<accession>A0A099NT81</accession>
<dbReference type="VEuPathDB" id="FungiDB:C5L36_0D05620"/>
<dbReference type="InterPro" id="IPR036778">
    <property type="entry name" value="OHCU_decarboxylase_sf"/>
</dbReference>
<organism evidence="3 4">
    <name type="scientific">Pichia kudriavzevii</name>
    <name type="common">Yeast</name>
    <name type="synonym">Issatchenkia orientalis</name>
    <dbReference type="NCBI Taxonomy" id="4909"/>
    <lineage>
        <taxon>Eukaryota</taxon>
        <taxon>Fungi</taxon>
        <taxon>Dikarya</taxon>
        <taxon>Ascomycota</taxon>
        <taxon>Saccharomycotina</taxon>
        <taxon>Pichiomycetes</taxon>
        <taxon>Pichiales</taxon>
        <taxon>Pichiaceae</taxon>
        <taxon>Pichia</taxon>
    </lineage>
</organism>
<dbReference type="Pfam" id="PF09349">
    <property type="entry name" value="OHCU_decarbox"/>
    <property type="match status" value="1"/>
</dbReference>
<proteinExistence type="predicted"/>
<evidence type="ECO:0000313" key="4">
    <source>
        <dbReference type="Proteomes" id="UP000029867"/>
    </source>
</evidence>
<dbReference type="HOGENOM" id="CLU_092522_0_1_1"/>
<dbReference type="InterPro" id="IPR018020">
    <property type="entry name" value="OHCU_decarboxylase"/>
</dbReference>
<dbReference type="PANTHER" id="PTHR37987:SF1">
    <property type="entry name" value="OXO-4-HYDROXY-4-CARBOXY-5-UREIDOIMIDAZOLINE DECARBOXYLASE DOMAIN-CONTAINING PROTEIN"/>
    <property type="match status" value="1"/>
</dbReference>
<comment type="caution">
    <text evidence="3">The sequence shown here is derived from an EMBL/GenBank/DDBJ whole genome shotgun (WGS) entry which is preliminary data.</text>
</comment>
<dbReference type="PANTHER" id="PTHR37987">
    <property type="entry name" value="CHROMOSOME 9, WHOLE GENOME SHOTGUN SEQUENCE"/>
    <property type="match status" value="1"/>
</dbReference>
<dbReference type="SUPFAM" id="SSF158694">
    <property type="entry name" value="UraD-Like"/>
    <property type="match status" value="1"/>
</dbReference>
<protein>
    <recommendedName>
        <fullName evidence="2">Oxo-4-hydroxy-4-carboxy-5-ureidoimidazoline decarboxylase domain-containing protein</fullName>
    </recommendedName>
</protein>
<dbReference type="AlphaFoldDB" id="A0A099NT81"/>